<dbReference type="SMART" id="SM00320">
    <property type="entry name" value="WD40"/>
    <property type="match status" value="7"/>
</dbReference>
<evidence type="ECO:0000313" key="5">
    <source>
        <dbReference type="EMBL" id="GMH59105.1"/>
    </source>
</evidence>
<proteinExistence type="predicted"/>
<dbReference type="SMART" id="SM00322">
    <property type="entry name" value="KH"/>
    <property type="match status" value="1"/>
</dbReference>
<feature type="compositionally biased region" description="Basic and acidic residues" evidence="3">
    <location>
        <begin position="9"/>
        <end position="30"/>
    </location>
</feature>
<gene>
    <name evidence="5" type="ORF">TrRE_jg3895</name>
</gene>
<feature type="repeat" description="WD" evidence="2">
    <location>
        <begin position="258"/>
        <end position="299"/>
    </location>
</feature>
<dbReference type="PROSITE" id="PS50082">
    <property type="entry name" value="WD_REPEATS_2"/>
    <property type="match status" value="7"/>
</dbReference>
<dbReference type="GO" id="GO:0003723">
    <property type="term" value="F:RNA binding"/>
    <property type="evidence" value="ECO:0007669"/>
    <property type="project" value="UniProtKB-UniRule"/>
</dbReference>
<feature type="repeat" description="WD" evidence="2">
    <location>
        <begin position="216"/>
        <end position="257"/>
    </location>
</feature>
<evidence type="ECO:0000313" key="6">
    <source>
        <dbReference type="Proteomes" id="UP001165082"/>
    </source>
</evidence>
<dbReference type="Gene3D" id="3.30.310.210">
    <property type="match status" value="1"/>
</dbReference>
<dbReference type="PROSITE" id="PS50084">
    <property type="entry name" value="KH_TYPE_1"/>
    <property type="match status" value="1"/>
</dbReference>
<dbReference type="InterPro" id="IPR004088">
    <property type="entry name" value="KH_dom_type_1"/>
</dbReference>
<dbReference type="InterPro" id="IPR001680">
    <property type="entry name" value="WD40_rpt"/>
</dbReference>
<dbReference type="GO" id="GO:0031124">
    <property type="term" value="P:mRNA 3'-end processing"/>
    <property type="evidence" value="ECO:0007669"/>
    <property type="project" value="InterPro"/>
</dbReference>
<dbReference type="AlphaFoldDB" id="A0A9W7DYU8"/>
<keyword evidence="6" id="KW-1185">Reference proteome</keyword>
<feature type="repeat" description="WD" evidence="2">
    <location>
        <begin position="300"/>
        <end position="341"/>
    </location>
</feature>
<dbReference type="Proteomes" id="UP001165082">
    <property type="component" value="Unassembled WGS sequence"/>
</dbReference>
<dbReference type="Gene3D" id="2.130.10.10">
    <property type="entry name" value="YVTN repeat-like/Quinoprotein amine dehydrogenase"/>
    <property type="match status" value="2"/>
</dbReference>
<keyword evidence="1" id="KW-0694">RNA-binding</keyword>
<dbReference type="CDD" id="cd00200">
    <property type="entry name" value="WD40"/>
    <property type="match status" value="1"/>
</dbReference>
<evidence type="ECO:0000259" key="4">
    <source>
        <dbReference type="SMART" id="SM00322"/>
    </source>
</evidence>
<dbReference type="InterPro" id="IPR045245">
    <property type="entry name" value="Pfs2-like"/>
</dbReference>
<feature type="region of interest" description="Disordered" evidence="3">
    <location>
        <begin position="1"/>
        <end position="38"/>
    </location>
</feature>
<dbReference type="PANTHER" id="PTHR22836:SF0">
    <property type="entry name" value="PRE-MRNA 3' END PROCESSING PROTEIN WDR33"/>
    <property type="match status" value="1"/>
</dbReference>
<protein>
    <recommendedName>
        <fullName evidence="4">K Homology domain-containing protein</fullName>
    </recommendedName>
</protein>
<evidence type="ECO:0000256" key="2">
    <source>
        <dbReference type="PROSITE-ProRule" id="PRU00221"/>
    </source>
</evidence>
<feature type="repeat" description="WD" evidence="2">
    <location>
        <begin position="342"/>
        <end position="376"/>
    </location>
</feature>
<dbReference type="CDD" id="cd00105">
    <property type="entry name" value="KH-I"/>
    <property type="match status" value="1"/>
</dbReference>
<feature type="domain" description="K Homology" evidence="4">
    <location>
        <begin position="445"/>
        <end position="514"/>
    </location>
</feature>
<dbReference type="InterPro" id="IPR015943">
    <property type="entry name" value="WD40/YVTN_repeat-like_dom_sf"/>
</dbReference>
<feature type="repeat" description="WD" evidence="2">
    <location>
        <begin position="174"/>
        <end position="205"/>
    </location>
</feature>
<dbReference type="InterPro" id="IPR036322">
    <property type="entry name" value="WD40_repeat_dom_sf"/>
</dbReference>
<dbReference type="GO" id="GO:0005847">
    <property type="term" value="C:mRNA cleavage and polyadenylation specificity factor complex"/>
    <property type="evidence" value="ECO:0007669"/>
    <property type="project" value="TreeGrafter"/>
</dbReference>
<dbReference type="SUPFAM" id="SSF50978">
    <property type="entry name" value="WD40 repeat-like"/>
    <property type="match status" value="1"/>
</dbReference>
<reference evidence="5" key="1">
    <citation type="submission" date="2022-07" db="EMBL/GenBank/DDBJ databases">
        <title>Genome analysis of Parmales, a sister group of diatoms, reveals the evolutionary specialization of diatoms from phago-mixotrophs to photoautotrophs.</title>
        <authorList>
            <person name="Ban H."/>
            <person name="Sato S."/>
            <person name="Yoshikawa S."/>
            <person name="Kazumasa Y."/>
            <person name="Nakamura Y."/>
            <person name="Ichinomiya M."/>
            <person name="Saitoh K."/>
            <person name="Sato N."/>
            <person name="Blanc-Mathieu R."/>
            <person name="Endo H."/>
            <person name="Kuwata A."/>
            <person name="Ogata H."/>
        </authorList>
    </citation>
    <scope>NUCLEOTIDE SEQUENCE</scope>
</reference>
<dbReference type="PROSITE" id="PS50294">
    <property type="entry name" value="WD_REPEATS_REGION"/>
    <property type="match status" value="5"/>
</dbReference>
<feature type="repeat" description="WD" evidence="2">
    <location>
        <begin position="132"/>
        <end position="164"/>
    </location>
</feature>
<dbReference type="Pfam" id="PF00013">
    <property type="entry name" value="KH_1"/>
    <property type="match status" value="1"/>
</dbReference>
<comment type="caution">
    <text evidence="5">The sequence shown here is derived from an EMBL/GenBank/DDBJ whole genome shotgun (WGS) entry which is preliminary data.</text>
</comment>
<dbReference type="Pfam" id="PF00400">
    <property type="entry name" value="WD40"/>
    <property type="match status" value="6"/>
</dbReference>
<dbReference type="EMBL" id="BRXZ01000981">
    <property type="protein sequence ID" value="GMH59105.1"/>
    <property type="molecule type" value="Genomic_DNA"/>
</dbReference>
<sequence>MQYYGNQDGQRERGEKPFQSRDHGPKDRHNPMGMDEYGNDARKMKRKACDFHTPAIVDVESRILRTACGGSSDNSTYQSSLEHGINPLSMYTRCLLLPTSSSPHGLLRNPSSRPFVPNPSVVYHTYQTANLRAKNQNPITSLSWTPGGRRLITGNADGEFCLWDGNSFQFELIMSAHNTAFRAQTWAGSGNYLITSSNRGNLKYWTTSIAPVVSFDAHDQTSINAVSFAPSDNKFVTCGDDRAVNIFDFETQKLERNLAGHGWDVKTCEWHPGASVVASGGKDNLVKLWDPRSGSNLATLYGHKNTVTKVAWSPNGNWLLTASRDQMIKLYDIREMKELCSLKGHYKEVTSLAWHPQFETVFASGGMDGTLLYWNVGPKGSEEPAARVPFAHDMAIWDMKWHPSGHSIATASNDRTTKVWCRPRPGDPMHTEWFNDVPGEPDLTDFDENEILFDEIELGAHVGIVIGKKGATIISMQRVTGTKMHVDQARKVLEIEGTAVQLDHVKKRIGKMLERVEAQVQNQAMGITHTPSTQQTYFGANRGTSNFARVQGAMPPGVASHSGFEDKVEKI</sequence>
<accession>A0A9W7DYU8</accession>
<feature type="repeat" description="WD" evidence="2">
    <location>
        <begin position="389"/>
        <end position="420"/>
    </location>
</feature>
<evidence type="ECO:0000256" key="3">
    <source>
        <dbReference type="SAM" id="MobiDB-lite"/>
    </source>
</evidence>
<dbReference type="OrthoDB" id="16717at2759"/>
<name>A0A9W7DYU8_9STRA</name>
<dbReference type="SUPFAM" id="SSF54791">
    <property type="entry name" value="Eukaryotic type KH-domain (KH-domain type I)"/>
    <property type="match status" value="1"/>
</dbReference>
<dbReference type="InterPro" id="IPR004087">
    <property type="entry name" value="KH_dom"/>
</dbReference>
<evidence type="ECO:0000256" key="1">
    <source>
        <dbReference type="PROSITE-ProRule" id="PRU00117"/>
    </source>
</evidence>
<keyword evidence="2" id="KW-0853">WD repeat</keyword>
<dbReference type="PANTHER" id="PTHR22836">
    <property type="entry name" value="WD40 REPEAT PROTEIN"/>
    <property type="match status" value="1"/>
</dbReference>
<dbReference type="InterPro" id="IPR036612">
    <property type="entry name" value="KH_dom_type_1_sf"/>
</dbReference>
<organism evidence="5 6">
    <name type="scientific">Triparma retinervis</name>
    <dbReference type="NCBI Taxonomy" id="2557542"/>
    <lineage>
        <taxon>Eukaryota</taxon>
        <taxon>Sar</taxon>
        <taxon>Stramenopiles</taxon>
        <taxon>Ochrophyta</taxon>
        <taxon>Bolidophyceae</taxon>
        <taxon>Parmales</taxon>
        <taxon>Triparmaceae</taxon>
        <taxon>Triparma</taxon>
    </lineage>
</organism>